<dbReference type="InterPro" id="IPR000835">
    <property type="entry name" value="HTH_MarR-typ"/>
</dbReference>
<reference evidence="5" key="1">
    <citation type="submission" date="2020-10" db="EMBL/GenBank/DDBJ databases">
        <title>Phylogeny of dyella-like bacteria.</title>
        <authorList>
            <person name="Fu J."/>
        </authorList>
    </citation>
    <scope>NUCLEOTIDE SEQUENCE</scope>
    <source>
        <strain evidence="5">DHOC52</strain>
    </source>
</reference>
<protein>
    <submittedName>
        <fullName evidence="5">MarR family transcriptional regulator</fullName>
    </submittedName>
</protein>
<name>A0ABS2K2D8_9GAMM</name>
<dbReference type="Gene3D" id="1.10.10.10">
    <property type="entry name" value="Winged helix-like DNA-binding domain superfamily/Winged helix DNA-binding domain"/>
    <property type="match status" value="1"/>
</dbReference>
<keyword evidence="1" id="KW-0805">Transcription regulation</keyword>
<accession>A0ABS2K2D8</accession>
<dbReference type="RefSeq" id="WP_204680461.1">
    <property type="nucleotide sequence ID" value="NZ_BSNR01000005.1"/>
</dbReference>
<dbReference type="PROSITE" id="PS50995">
    <property type="entry name" value="HTH_MARR_2"/>
    <property type="match status" value="1"/>
</dbReference>
<dbReference type="InterPro" id="IPR036390">
    <property type="entry name" value="WH_DNA-bd_sf"/>
</dbReference>
<evidence type="ECO:0000256" key="2">
    <source>
        <dbReference type="ARBA" id="ARBA00023125"/>
    </source>
</evidence>
<dbReference type="PANTHER" id="PTHR42756">
    <property type="entry name" value="TRANSCRIPTIONAL REGULATOR, MARR"/>
    <property type="match status" value="1"/>
</dbReference>
<comment type="caution">
    <text evidence="5">The sequence shown here is derived from an EMBL/GenBank/DDBJ whole genome shotgun (WGS) entry which is preliminary data.</text>
</comment>
<dbReference type="SUPFAM" id="SSF46785">
    <property type="entry name" value="Winged helix' DNA-binding domain"/>
    <property type="match status" value="1"/>
</dbReference>
<dbReference type="Proteomes" id="UP001430149">
    <property type="component" value="Unassembled WGS sequence"/>
</dbReference>
<dbReference type="EMBL" id="JADIKE010000030">
    <property type="protein sequence ID" value="MBM7124933.1"/>
    <property type="molecule type" value="Genomic_DNA"/>
</dbReference>
<keyword evidence="2" id="KW-0238">DNA-binding</keyword>
<evidence type="ECO:0000313" key="6">
    <source>
        <dbReference type="Proteomes" id="UP001430149"/>
    </source>
</evidence>
<dbReference type="PANTHER" id="PTHR42756:SF1">
    <property type="entry name" value="TRANSCRIPTIONAL REPRESSOR OF EMRAB OPERON"/>
    <property type="match status" value="1"/>
</dbReference>
<evidence type="ECO:0000256" key="3">
    <source>
        <dbReference type="ARBA" id="ARBA00023163"/>
    </source>
</evidence>
<evidence type="ECO:0000256" key="1">
    <source>
        <dbReference type="ARBA" id="ARBA00023015"/>
    </source>
</evidence>
<evidence type="ECO:0000313" key="5">
    <source>
        <dbReference type="EMBL" id="MBM7124933.1"/>
    </source>
</evidence>
<gene>
    <name evidence="5" type="ORF">ISP19_06025</name>
</gene>
<evidence type="ECO:0000259" key="4">
    <source>
        <dbReference type="PROSITE" id="PS50995"/>
    </source>
</evidence>
<dbReference type="PRINTS" id="PR00598">
    <property type="entry name" value="HTHMARR"/>
</dbReference>
<dbReference type="Pfam" id="PF01047">
    <property type="entry name" value="MarR"/>
    <property type="match status" value="1"/>
</dbReference>
<feature type="domain" description="HTH marR-type" evidence="4">
    <location>
        <begin position="8"/>
        <end position="144"/>
    </location>
</feature>
<proteinExistence type="predicted"/>
<keyword evidence="3" id="KW-0804">Transcription</keyword>
<sequence length="147" mass="16573">MNHYTSKNFALTKSVGFLLNKARNLVVTEIDAAFKEVDITAQQMGVLFSMKSGMASTPFELSKLLSIDTGLMTRLLDKLEAKQLLERFRSVDDRRVVNLKLTAKGNAIADRIPEISPHVLNARLKNFTKEEFEELIRLLGKFIGDSE</sequence>
<organism evidence="5 6">
    <name type="scientific">Dyella flava</name>
    <dbReference type="NCBI Taxonomy" id="1920170"/>
    <lineage>
        <taxon>Bacteria</taxon>
        <taxon>Pseudomonadati</taxon>
        <taxon>Pseudomonadota</taxon>
        <taxon>Gammaproteobacteria</taxon>
        <taxon>Lysobacterales</taxon>
        <taxon>Rhodanobacteraceae</taxon>
        <taxon>Dyella</taxon>
    </lineage>
</organism>
<dbReference type="InterPro" id="IPR036388">
    <property type="entry name" value="WH-like_DNA-bd_sf"/>
</dbReference>
<keyword evidence="6" id="KW-1185">Reference proteome</keyword>
<dbReference type="SMART" id="SM00347">
    <property type="entry name" value="HTH_MARR"/>
    <property type="match status" value="1"/>
</dbReference>